<accession>A0ABQ2D152</accession>
<comment type="caution">
    <text evidence="1">The sequence shown here is derived from an EMBL/GenBank/DDBJ whole genome shotgun (WGS) entry which is preliminary data.</text>
</comment>
<evidence type="ECO:0000313" key="2">
    <source>
        <dbReference type="Proteomes" id="UP000632222"/>
    </source>
</evidence>
<proteinExistence type="predicted"/>
<dbReference type="EMBL" id="BMOD01000009">
    <property type="protein sequence ID" value="GGJ39253.1"/>
    <property type="molecule type" value="Genomic_DNA"/>
</dbReference>
<dbReference type="InterPro" id="IPR021848">
    <property type="entry name" value="HODM_asu-like"/>
</dbReference>
<dbReference type="Pfam" id="PF11927">
    <property type="entry name" value="HODM_asu-like"/>
    <property type="match status" value="1"/>
</dbReference>
<sequence>MPEVLLPDPDPPFMVHDTFEIKADVFQLGTWLNGRLEQHHFVEDRLLFKCLKQKLQVLQTRADMHRLVHSPDPEGLQDSLWTLLQVYAAEHPHLLQASPEEATLGFLGLHFRRTEPDLEVHLVQEHPLGRKILQHLHTQQGLFRLLDAVALCCQEDLVVLHQQDHSLQAEALSVCFPSGWNPAEKPGQDFAQIHHPVADHDRLVRASDSMSRAILHKGPFVRFSWGLTLSPALNAHPDQPRPIWNPQWEHEPDLLDHIYLRMERQTTLGLPGLKRGIFTIRVYVNSLKERLQKEPELRPRLIKLLRSVKPEVLEYKGMQPFTAAVLHQLESHT</sequence>
<keyword evidence="2" id="KW-1185">Reference proteome</keyword>
<gene>
    <name evidence="1" type="ORF">GCM10008938_26630</name>
</gene>
<evidence type="ECO:0008006" key="3">
    <source>
        <dbReference type="Google" id="ProtNLM"/>
    </source>
</evidence>
<name>A0ABQ2D152_9DEIO</name>
<protein>
    <recommendedName>
        <fullName evidence="3">DUF3445 domain-containing protein</fullName>
    </recommendedName>
</protein>
<dbReference type="RefSeq" id="WP_189003188.1">
    <property type="nucleotide sequence ID" value="NZ_BMOD01000009.1"/>
</dbReference>
<reference evidence="2" key="1">
    <citation type="journal article" date="2019" name="Int. J. Syst. Evol. Microbiol.">
        <title>The Global Catalogue of Microorganisms (GCM) 10K type strain sequencing project: providing services to taxonomists for standard genome sequencing and annotation.</title>
        <authorList>
            <consortium name="The Broad Institute Genomics Platform"/>
            <consortium name="The Broad Institute Genome Sequencing Center for Infectious Disease"/>
            <person name="Wu L."/>
            <person name="Ma J."/>
        </authorList>
    </citation>
    <scope>NUCLEOTIDE SEQUENCE [LARGE SCALE GENOMIC DNA]</scope>
    <source>
        <strain evidence="2">JCM 14370</strain>
    </source>
</reference>
<organism evidence="1 2">
    <name type="scientific">Deinococcus roseus</name>
    <dbReference type="NCBI Taxonomy" id="392414"/>
    <lineage>
        <taxon>Bacteria</taxon>
        <taxon>Thermotogati</taxon>
        <taxon>Deinococcota</taxon>
        <taxon>Deinococci</taxon>
        <taxon>Deinococcales</taxon>
        <taxon>Deinococcaceae</taxon>
        <taxon>Deinococcus</taxon>
    </lineage>
</organism>
<dbReference type="Proteomes" id="UP000632222">
    <property type="component" value="Unassembled WGS sequence"/>
</dbReference>
<evidence type="ECO:0000313" key="1">
    <source>
        <dbReference type="EMBL" id="GGJ39253.1"/>
    </source>
</evidence>